<accession>A0A8J6LLE4</accession>
<dbReference type="RefSeq" id="WP_181338456.1">
    <property type="nucleotide sequence ID" value="NZ_JAAKDE010000001.1"/>
</dbReference>
<name>A0A8J6LLE4_9FIRM</name>
<proteinExistence type="predicted"/>
<protein>
    <recommendedName>
        <fullName evidence="4">Polyhydroxyalkanoate synthesis regulator phasin</fullName>
    </recommendedName>
</protein>
<dbReference type="Proteomes" id="UP000657177">
    <property type="component" value="Unassembled WGS sequence"/>
</dbReference>
<dbReference type="NCBIfam" id="NF047773">
    <property type="entry name" value="phas_rel_Lepto"/>
    <property type="match status" value="1"/>
</dbReference>
<keyword evidence="3" id="KW-1185">Reference proteome</keyword>
<dbReference type="EMBL" id="JAAKDE010000001">
    <property type="protein sequence ID" value="MBA2132018.1"/>
    <property type="molecule type" value="Genomic_DNA"/>
</dbReference>
<feature type="coiled-coil region" evidence="1">
    <location>
        <begin position="42"/>
        <end position="69"/>
    </location>
</feature>
<evidence type="ECO:0000256" key="1">
    <source>
        <dbReference type="SAM" id="Coils"/>
    </source>
</evidence>
<comment type="caution">
    <text evidence="2">The sequence shown here is derived from an EMBL/GenBank/DDBJ whole genome shotgun (WGS) entry which is preliminary data.</text>
</comment>
<dbReference type="PANTHER" id="PTHR38664">
    <property type="entry name" value="SLR0058 PROTEIN"/>
    <property type="match status" value="1"/>
</dbReference>
<dbReference type="InterPro" id="IPR008769">
    <property type="entry name" value="PhaF_PhaI"/>
</dbReference>
<dbReference type="AlphaFoldDB" id="A0A8J6LLE4"/>
<evidence type="ECO:0008006" key="4">
    <source>
        <dbReference type="Google" id="ProtNLM"/>
    </source>
</evidence>
<organism evidence="2 3">
    <name type="scientific">Capillibacterium thermochitinicola</name>
    <dbReference type="NCBI Taxonomy" id="2699427"/>
    <lineage>
        <taxon>Bacteria</taxon>
        <taxon>Bacillati</taxon>
        <taxon>Bacillota</taxon>
        <taxon>Capillibacterium</taxon>
    </lineage>
</organism>
<reference evidence="2" key="1">
    <citation type="submission" date="2020-06" db="EMBL/GenBank/DDBJ databases">
        <title>Novel chitinolytic bacterium.</title>
        <authorList>
            <person name="Ungkulpasvich U."/>
            <person name="Kosugi A."/>
            <person name="Uke A."/>
        </authorList>
    </citation>
    <scope>NUCLEOTIDE SEQUENCE</scope>
    <source>
        <strain evidence="2">UUS1-1</strain>
    </source>
</reference>
<dbReference type="PANTHER" id="PTHR38664:SF1">
    <property type="entry name" value="SLR0058 PROTEIN"/>
    <property type="match status" value="1"/>
</dbReference>
<gene>
    <name evidence="2" type="ORF">G5B42_00370</name>
</gene>
<keyword evidence="1" id="KW-0175">Coiled coil</keyword>
<evidence type="ECO:0000313" key="2">
    <source>
        <dbReference type="EMBL" id="MBA2132018.1"/>
    </source>
</evidence>
<evidence type="ECO:0000313" key="3">
    <source>
        <dbReference type="Proteomes" id="UP000657177"/>
    </source>
</evidence>
<sequence>MKSFLEKSLVFGLGTFSLTREKAEKFLRDLEERGEVTAAEGKRILNELMEKGEQEKKALQETIQQTVGEIMKNLGYIRKEEYTALEERVKELEARLYGAPTAGETTE</sequence>